<name>A0ABR1EIK0_NECAM</name>
<gene>
    <name evidence="1" type="primary">Necator_chrX.g23459</name>
    <name evidence="1" type="ORF">RB195_023295</name>
</gene>
<dbReference type="EMBL" id="JAVFWL010000006">
    <property type="protein sequence ID" value="KAK6762516.1"/>
    <property type="molecule type" value="Genomic_DNA"/>
</dbReference>
<organism evidence="1 2">
    <name type="scientific">Necator americanus</name>
    <name type="common">Human hookworm</name>
    <dbReference type="NCBI Taxonomy" id="51031"/>
    <lineage>
        <taxon>Eukaryota</taxon>
        <taxon>Metazoa</taxon>
        <taxon>Ecdysozoa</taxon>
        <taxon>Nematoda</taxon>
        <taxon>Chromadorea</taxon>
        <taxon>Rhabditida</taxon>
        <taxon>Rhabditina</taxon>
        <taxon>Rhabditomorpha</taxon>
        <taxon>Strongyloidea</taxon>
        <taxon>Ancylostomatidae</taxon>
        <taxon>Bunostominae</taxon>
        <taxon>Necator</taxon>
    </lineage>
</organism>
<evidence type="ECO:0000313" key="2">
    <source>
        <dbReference type="Proteomes" id="UP001303046"/>
    </source>
</evidence>
<reference evidence="1 2" key="1">
    <citation type="submission" date="2023-08" db="EMBL/GenBank/DDBJ databases">
        <title>A Necator americanus chromosomal reference genome.</title>
        <authorList>
            <person name="Ilik V."/>
            <person name="Petrzelkova K.J."/>
            <person name="Pardy F."/>
            <person name="Fuh T."/>
            <person name="Niatou-Singa F.S."/>
            <person name="Gouil Q."/>
            <person name="Baker L."/>
            <person name="Ritchie M.E."/>
            <person name="Jex A.R."/>
            <person name="Gazzola D."/>
            <person name="Li H."/>
            <person name="Toshio Fujiwara R."/>
            <person name="Zhan B."/>
            <person name="Aroian R.V."/>
            <person name="Pafco B."/>
            <person name="Schwarz E.M."/>
        </authorList>
    </citation>
    <scope>NUCLEOTIDE SEQUENCE [LARGE SCALE GENOMIC DNA]</scope>
    <source>
        <strain evidence="1 2">Aroian</strain>
        <tissue evidence="1">Whole animal</tissue>
    </source>
</reference>
<comment type="caution">
    <text evidence="1">The sequence shown here is derived from an EMBL/GenBank/DDBJ whole genome shotgun (WGS) entry which is preliminary data.</text>
</comment>
<evidence type="ECO:0000313" key="1">
    <source>
        <dbReference type="EMBL" id="KAK6762516.1"/>
    </source>
</evidence>
<protein>
    <submittedName>
        <fullName evidence="1">Uncharacterized protein</fullName>
    </submittedName>
</protein>
<accession>A0ABR1EIK0</accession>
<proteinExistence type="predicted"/>
<sequence>MQTTGTGPKPPRIQTQYKTRLTMKTERKRNGKKFIDDDSDLEEEARNILQTDRKLLQNCFICGKRNPDANDDD</sequence>
<keyword evidence="2" id="KW-1185">Reference proteome</keyword>
<dbReference type="Proteomes" id="UP001303046">
    <property type="component" value="Unassembled WGS sequence"/>
</dbReference>